<dbReference type="AlphaFoldDB" id="A0A6A9UTZ9"/>
<evidence type="ECO:0000313" key="3">
    <source>
        <dbReference type="EMBL" id="MVA76151.1"/>
    </source>
</evidence>
<proteinExistence type="predicted"/>
<dbReference type="SMART" id="SM00332">
    <property type="entry name" value="PP2Cc"/>
    <property type="match status" value="1"/>
</dbReference>
<dbReference type="InterPro" id="IPR001932">
    <property type="entry name" value="PPM-type_phosphatase-like_dom"/>
</dbReference>
<dbReference type="InterPro" id="IPR036457">
    <property type="entry name" value="PPM-type-like_dom_sf"/>
</dbReference>
<evidence type="ECO:0000313" key="4">
    <source>
        <dbReference type="Proteomes" id="UP000435304"/>
    </source>
</evidence>
<evidence type="ECO:0000256" key="1">
    <source>
        <dbReference type="SAM" id="MobiDB-lite"/>
    </source>
</evidence>
<dbReference type="EMBL" id="WPCU01000005">
    <property type="protein sequence ID" value="MVA76151.1"/>
    <property type="molecule type" value="Genomic_DNA"/>
</dbReference>
<feature type="domain" description="PPM-type phosphatase" evidence="2">
    <location>
        <begin position="95"/>
        <end position="349"/>
    </location>
</feature>
<reference evidence="3 4" key="1">
    <citation type="submission" date="2019-12" db="EMBL/GenBank/DDBJ databases">
        <title>Auraticoccus cholistani sp. nov., an actinomycete isolated from soil of Cholistan desert.</title>
        <authorList>
            <person name="Cheema M.T."/>
        </authorList>
    </citation>
    <scope>NUCLEOTIDE SEQUENCE [LARGE SCALE GENOMIC DNA]</scope>
    <source>
        <strain evidence="3 4">F435</strain>
    </source>
</reference>
<dbReference type="Gene3D" id="3.60.40.10">
    <property type="entry name" value="PPM-type phosphatase domain"/>
    <property type="match status" value="1"/>
</dbReference>
<keyword evidence="4" id="KW-1185">Reference proteome</keyword>
<comment type="caution">
    <text evidence="3">The sequence shown here is derived from an EMBL/GenBank/DDBJ whole genome shotgun (WGS) entry which is preliminary data.</text>
</comment>
<dbReference type="PROSITE" id="PS51746">
    <property type="entry name" value="PPM_2"/>
    <property type="match status" value="1"/>
</dbReference>
<dbReference type="SUPFAM" id="SSF81606">
    <property type="entry name" value="PP2C-like"/>
    <property type="match status" value="1"/>
</dbReference>
<feature type="region of interest" description="Disordered" evidence="1">
    <location>
        <begin position="35"/>
        <end position="58"/>
    </location>
</feature>
<name>A0A6A9UTZ9_9ACTN</name>
<feature type="region of interest" description="Disordered" evidence="1">
    <location>
        <begin position="251"/>
        <end position="281"/>
    </location>
</feature>
<sequence length="354" mass="36166">MTDALRCPHCGAAVAAHDSFCETCGGQLVPTEQVPAGTGGEAPIDLSRSSRQSGPVDGPGCPTCGGALDADGSCPRCGADGTPARDHFELSPSSWVGGVCDRGRRHHRNEDAMALHSDPEPGRRAVLVVCDGVSTAPDSDRASLVAATTARDLLSRHRPSGMGTPESRTAALASGLVEAGRAADEAVGAIRAEGSSDGPSCTFAAAVVEGDLCVYGLIGDSRVYWLPDDGPPRQLGEDDSVAAMRVAAGVDRDTAESSPGAHAITRWLGPDSPDTRAQTGAVPLDRPGWVLVCSDGLWNYASDPQQLQQLVRAQVGAGATGPTQLAAALVAWANEQGGRDNITVALARAGAAAY</sequence>
<dbReference type="SMART" id="SM00331">
    <property type="entry name" value="PP2C_SIG"/>
    <property type="match status" value="1"/>
</dbReference>
<protein>
    <submittedName>
        <fullName evidence="3">Serine/threonine protein phosphatase</fullName>
    </submittedName>
</protein>
<evidence type="ECO:0000259" key="2">
    <source>
        <dbReference type="PROSITE" id="PS51746"/>
    </source>
</evidence>
<dbReference type="CDD" id="cd00143">
    <property type="entry name" value="PP2Cc"/>
    <property type="match status" value="1"/>
</dbReference>
<accession>A0A6A9UTZ9</accession>
<dbReference type="Proteomes" id="UP000435304">
    <property type="component" value="Unassembled WGS sequence"/>
</dbReference>
<gene>
    <name evidence="3" type="ORF">GC722_08960</name>
</gene>
<organism evidence="3 4">
    <name type="scientific">Auraticoccus cholistanensis</name>
    <dbReference type="NCBI Taxonomy" id="2656650"/>
    <lineage>
        <taxon>Bacteria</taxon>
        <taxon>Bacillati</taxon>
        <taxon>Actinomycetota</taxon>
        <taxon>Actinomycetes</taxon>
        <taxon>Propionibacteriales</taxon>
        <taxon>Propionibacteriaceae</taxon>
        <taxon>Auraticoccus</taxon>
    </lineage>
</organism>
<dbReference type="Pfam" id="PF13672">
    <property type="entry name" value="PP2C_2"/>
    <property type="match status" value="1"/>
</dbReference>
<dbReference type="RefSeq" id="WP_156609573.1">
    <property type="nucleotide sequence ID" value="NZ_WPCU01000005.1"/>
</dbReference>